<dbReference type="Proteomes" id="UP001497535">
    <property type="component" value="Unassembled WGS sequence"/>
</dbReference>
<dbReference type="EMBL" id="CAVMJV010000046">
    <property type="protein sequence ID" value="CAK5082419.1"/>
    <property type="molecule type" value="Genomic_DNA"/>
</dbReference>
<proteinExistence type="predicted"/>
<keyword evidence="2" id="KW-1185">Reference proteome</keyword>
<accession>A0ACB0ZU10</accession>
<sequence>MYNKQIYYQAAKECTEKMQTYTEKDEKENFETKIKFWNLCINLNLDDSFKEENIKGQKEMLAEFLINYLNKDMKKINEWNEKLGRIHGYFLKLKLIINLKINLF</sequence>
<evidence type="ECO:0000313" key="2">
    <source>
        <dbReference type="Proteomes" id="UP001497535"/>
    </source>
</evidence>
<name>A0ACB0ZU10_MELEN</name>
<reference evidence="1" key="1">
    <citation type="submission" date="2023-11" db="EMBL/GenBank/DDBJ databases">
        <authorList>
            <person name="Poullet M."/>
        </authorList>
    </citation>
    <scope>NUCLEOTIDE SEQUENCE</scope>
    <source>
        <strain evidence="1">E1834</strain>
    </source>
</reference>
<organism evidence="1 2">
    <name type="scientific">Meloidogyne enterolobii</name>
    <name type="common">Root-knot nematode worm</name>
    <name type="synonym">Meloidogyne mayaguensis</name>
    <dbReference type="NCBI Taxonomy" id="390850"/>
    <lineage>
        <taxon>Eukaryota</taxon>
        <taxon>Metazoa</taxon>
        <taxon>Ecdysozoa</taxon>
        <taxon>Nematoda</taxon>
        <taxon>Chromadorea</taxon>
        <taxon>Rhabditida</taxon>
        <taxon>Tylenchina</taxon>
        <taxon>Tylenchomorpha</taxon>
        <taxon>Tylenchoidea</taxon>
        <taxon>Meloidogynidae</taxon>
        <taxon>Meloidogyninae</taxon>
        <taxon>Meloidogyne</taxon>
    </lineage>
</organism>
<comment type="caution">
    <text evidence="1">The sequence shown here is derived from an EMBL/GenBank/DDBJ whole genome shotgun (WGS) entry which is preliminary data.</text>
</comment>
<protein>
    <submittedName>
        <fullName evidence="1">Uncharacterized protein</fullName>
    </submittedName>
</protein>
<gene>
    <name evidence="1" type="ORF">MENTE1834_LOCUS29699</name>
</gene>
<evidence type="ECO:0000313" key="1">
    <source>
        <dbReference type="EMBL" id="CAK5082419.1"/>
    </source>
</evidence>